<evidence type="ECO:0000256" key="2">
    <source>
        <dbReference type="PIRNR" id="PIRNR000446"/>
    </source>
</evidence>
<dbReference type="NCBIfam" id="TIGR00128">
    <property type="entry name" value="fabD"/>
    <property type="match status" value="1"/>
</dbReference>
<dbReference type="PIRSF" id="PIRSF000446">
    <property type="entry name" value="Mct"/>
    <property type="match status" value="1"/>
</dbReference>
<dbReference type="OrthoDB" id="9805460at2"/>
<feature type="domain" description="Malonyl-CoA:ACP transacylase (MAT)" evidence="4">
    <location>
        <begin position="12"/>
        <end position="310"/>
    </location>
</feature>
<feature type="active site" evidence="3">
    <location>
        <position position="210"/>
    </location>
</feature>
<evidence type="ECO:0000256" key="1">
    <source>
        <dbReference type="ARBA" id="ARBA00018953"/>
    </source>
</evidence>
<dbReference type="GO" id="GO:0004314">
    <property type="term" value="F:[acyl-carrier-protein] S-malonyltransferase activity"/>
    <property type="evidence" value="ECO:0007669"/>
    <property type="project" value="UniProtKB-EC"/>
</dbReference>
<name>A0A517LUE6_9BACT</name>
<dbReference type="InterPro" id="IPR024925">
    <property type="entry name" value="Malonyl_CoA-ACP_transAc"/>
</dbReference>
<dbReference type="InterPro" id="IPR001227">
    <property type="entry name" value="Ac_transferase_dom_sf"/>
</dbReference>
<dbReference type="SUPFAM" id="SSF52151">
    <property type="entry name" value="FabD/lysophospholipase-like"/>
    <property type="match status" value="1"/>
</dbReference>
<keyword evidence="2 5" id="KW-0012">Acyltransferase</keyword>
<dbReference type="InterPro" id="IPR052760">
    <property type="entry name" value="Mitochondrial_malonyltrans"/>
</dbReference>
<reference evidence="5 6" key="1">
    <citation type="submission" date="2019-02" db="EMBL/GenBank/DDBJ databases">
        <title>Deep-cultivation of Planctomycetes and their phenomic and genomic characterization uncovers novel biology.</title>
        <authorList>
            <person name="Wiegand S."/>
            <person name="Jogler M."/>
            <person name="Boedeker C."/>
            <person name="Pinto D."/>
            <person name="Vollmers J."/>
            <person name="Rivas-Marin E."/>
            <person name="Kohn T."/>
            <person name="Peeters S.H."/>
            <person name="Heuer A."/>
            <person name="Rast P."/>
            <person name="Oberbeckmann S."/>
            <person name="Bunk B."/>
            <person name="Jeske O."/>
            <person name="Meyerdierks A."/>
            <person name="Storesund J.E."/>
            <person name="Kallscheuer N."/>
            <person name="Luecker S."/>
            <person name="Lage O.M."/>
            <person name="Pohl T."/>
            <person name="Merkel B.J."/>
            <person name="Hornburger P."/>
            <person name="Mueller R.-W."/>
            <person name="Bruemmer F."/>
            <person name="Labrenz M."/>
            <person name="Spormann A.M."/>
            <person name="Op den Camp H."/>
            <person name="Overmann J."/>
            <person name="Amann R."/>
            <person name="Jetten M.S.M."/>
            <person name="Mascher T."/>
            <person name="Medema M.H."/>
            <person name="Devos D.P."/>
            <person name="Kaster A.-K."/>
            <person name="Ovreas L."/>
            <person name="Rohde M."/>
            <person name="Galperin M.Y."/>
            <person name="Jogler C."/>
        </authorList>
    </citation>
    <scope>NUCLEOTIDE SEQUENCE [LARGE SCALE GENOMIC DNA]</scope>
    <source>
        <strain evidence="5 6">EC9</strain>
    </source>
</reference>
<sequence>MVSLEVQKIGFLFPGQGAQSVGMCRDLIEQKPVAREVFDRASAILGYDLADVCLAGPEERLSATEYSQPALFVSSIAAVEVLRAEQPQVVEKATVAAGLSLGEYTAVCFAGALDFESAVRLVQRRGQAMQAAADAVESGMSSVLGMDAEKLAALCEQVAEPGEVLQIANLLCPGNIAVSGHKTALARLEPAAAEAGAMKVVPLSVAGAFHTPLMASAVEALTEALAEMPIVEAKIPVVSNVDASAHTSPDEIRSLLARQVVNPVRWEDSVRQMIADGTEGFLEVGAGRVLRGILRRIDRKMPADGFGDAK</sequence>
<feature type="active site" evidence="3">
    <location>
        <position position="100"/>
    </location>
</feature>
<dbReference type="Proteomes" id="UP000319557">
    <property type="component" value="Chromosome"/>
</dbReference>
<dbReference type="InterPro" id="IPR014043">
    <property type="entry name" value="Acyl_transferase_dom"/>
</dbReference>
<dbReference type="KEGG" id="ruv:EC9_03890"/>
<dbReference type="Gene3D" id="3.30.70.250">
    <property type="entry name" value="Malonyl-CoA ACP transacylase, ACP-binding"/>
    <property type="match status" value="1"/>
</dbReference>
<dbReference type="InterPro" id="IPR004410">
    <property type="entry name" value="Malonyl_CoA-ACP_transAc_FabD"/>
</dbReference>
<evidence type="ECO:0000313" key="5">
    <source>
        <dbReference type="EMBL" id="QDS86229.1"/>
    </source>
</evidence>
<dbReference type="InterPro" id="IPR016036">
    <property type="entry name" value="Malonyl_transacylase_ACP-bd"/>
</dbReference>
<dbReference type="RefSeq" id="WP_145341861.1">
    <property type="nucleotide sequence ID" value="NZ_CP036261.1"/>
</dbReference>
<dbReference type="SUPFAM" id="SSF55048">
    <property type="entry name" value="Probable ACP-binding domain of malonyl-CoA ACP transacylase"/>
    <property type="match status" value="1"/>
</dbReference>
<dbReference type="InterPro" id="IPR016035">
    <property type="entry name" value="Acyl_Trfase/lysoPLipase"/>
</dbReference>
<dbReference type="PANTHER" id="PTHR47170">
    <property type="entry name" value="MALONYL-COA ACP TRANSACYLASE, ACP-BINDING"/>
    <property type="match status" value="1"/>
</dbReference>
<evidence type="ECO:0000256" key="3">
    <source>
        <dbReference type="PIRSR" id="PIRSR000446-1"/>
    </source>
</evidence>
<comment type="similarity">
    <text evidence="2">Belongs to the fabD family.</text>
</comment>
<accession>A0A517LUE6</accession>
<comment type="catalytic activity">
    <reaction evidence="2">
        <text>holo-[ACP] + malonyl-CoA = malonyl-[ACP] + CoA</text>
        <dbReference type="Rhea" id="RHEA:41792"/>
        <dbReference type="Rhea" id="RHEA-COMP:9623"/>
        <dbReference type="Rhea" id="RHEA-COMP:9685"/>
        <dbReference type="ChEBI" id="CHEBI:57287"/>
        <dbReference type="ChEBI" id="CHEBI:57384"/>
        <dbReference type="ChEBI" id="CHEBI:64479"/>
        <dbReference type="ChEBI" id="CHEBI:78449"/>
        <dbReference type="EC" id="2.3.1.39"/>
    </reaction>
</comment>
<proteinExistence type="inferred from homology"/>
<dbReference type="SMART" id="SM00827">
    <property type="entry name" value="PKS_AT"/>
    <property type="match status" value="1"/>
</dbReference>
<dbReference type="AlphaFoldDB" id="A0A517LUE6"/>
<dbReference type="EC" id="2.3.1.39" evidence="2"/>
<gene>
    <name evidence="5" type="primary">fabD</name>
    <name evidence="5" type="ORF">EC9_03890</name>
</gene>
<dbReference type="EMBL" id="CP036261">
    <property type="protein sequence ID" value="QDS86229.1"/>
    <property type="molecule type" value="Genomic_DNA"/>
</dbReference>
<organism evidence="5 6">
    <name type="scientific">Rosistilla ulvae</name>
    <dbReference type="NCBI Taxonomy" id="1930277"/>
    <lineage>
        <taxon>Bacteria</taxon>
        <taxon>Pseudomonadati</taxon>
        <taxon>Planctomycetota</taxon>
        <taxon>Planctomycetia</taxon>
        <taxon>Pirellulales</taxon>
        <taxon>Pirellulaceae</taxon>
        <taxon>Rosistilla</taxon>
    </lineage>
</organism>
<keyword evidence="6" id="KW-1185">Reference proteome</keyword>
<dbReference type="Gene3D" id="3.40.366.10">
    <property type="entry name" value="Malonyl-Coenzyme A Acyl Carrier Protein, domain 2"/>
    <property type="match status" value="1"/>
</dbReference>
<protein>
    <recommendedName>
        <fullName evidence="1 2">Malonyl CoA-acyl carrier protein transacylase</fullName>
        <ecNumber evidence="2">2.3.1.39</ecNumber>
    </recommendedName>
</protein>
<evidence type="ECO:0000313" key="6">
    <source>
        <dbReference type="Proteomes" id="UP000319557"/>
    </source>
</evidence>
<keyword evidence="2 5" id="KW-0808">Transferase</keyword>
<dbReference type="Pfam" id="PF00698">
    <property type="entry name" value="Acyl_transf_1"/>
    <property type="match status" value="1"/>
</dbReference>
<dbReference type="PANTHER" id="PTHR47170:SF2">
    <property type="entry name" value="MALONYL-COA:ACP TRANSACYLASE (MAT) DOMAIN-CONTAINING PROTEIN"/>
    <property type="match status" value="1"/>
</dbReference>
<evidence type="ECO:0000259" key="4">
    <source>
        <dbReference type="SMART" id="SM00827"/>
    </source>
</evidence>